<gene>
    <name evidence="8" type="ORF">Cflav_PD1622</name>
</gene>
<feature type="domain" description="SD-repeat containing protein B" evidence="7">
    <location>
        <begin position="2001"/>
        <end position="2104"/>
    </location>
</feature>
<feature type="compositionally biased region" description="Polar residues" evidence="4">
    <location>
        <begin position="2671"/>
        <end position="2681"/>
    </location>
</feature>
<dbReference type="Gene3D" id="2.60.40.10">
    <property type="entry name" value="Immunoglobulins"/>
    <property type="match status" value="6"/>
</dbReference>
<feature type="domain" description="DUF11" evidence="6">
    <location>
        <begin position="1654"/>
        <end position="1747"/>
    </location>
</feature>
<dbReference type="GO" id="GO:0005576">
    <property type="term" value="C:extracellular region"/>
    <property type="evidence" value="ECO:0007669"/>
    <property type="project" value="UniProtKB-SubCell"/>
</dbReference>
<keyword evidence="9" id="KW-1185">Reference proteome</keyword>
<feature type="domain" description="DUF11" evidence="6">
    <location>
        <begin position="2816"/>
        <end position="2924"/>
    </location>
</feature>
<dbReference type="NCBIfam" id="TIGR01451">
    <property type="entry name" value="B_ant_repeat"/>
    <property type="match status" value="8"/>
</dbReference>
<dbReference type="InterPro" id="IPR001434">
    <property type="entry name" value="OmcB-like_DUF11"/>
</dbReference>
<organism evidence="8 9">
    <name type="scientific">Pedosphaera parvula (strain Ellin514)</name>
    <dbReference type="NCBI Taxonomy" id="320771"/>
    <lineage>
        <taxon>Bacteria</taxon>
        <taxon>Pseudomonadati</taxon>
        <taxon>Verrucomicrobiota</taxon>
        <taxon>Pedosphaerae</taxon>
        <taxon>Pedosphaerales</taxon>
        <taxon>Pedosphaeraceae</taxon>
        <taxon>Pedosphaera</taxon>
    </lineage>
</organism>
<dbReference type="SUPFAM" id="SSF117074">
    <property type="entry name" value="Hypothetical protein PA1324"/>
    <property type="match status" value="2"/>
</dbReference>
<feature type="compositionally biased region" description="Low complexity" evidence="4">
    <location>
        <begin position="2781"/>
        <end position="2790"/>
    </location>
</feature>
<reference evidence="8 9" key="1">
    <citation type="journal article" date="2011" name="J. Bacteriol.">
        <title>Genome sequence of 'Pedosphaera parvula' Ellin514, an aerobic Verrucomicrobial isolate from pasture soil.</title>
        <authorList>
            <person name="Kant R."/>
            <person name="van Passel M.W."/>
            <person name="Sangwan P."/>
            <person name="Palva A."/>
            <person name="Lucas S."/>
            <person name="Copeland A."/>
            <person name="Lapidus A."/>
            <person name="Glavina Del Rio T."/>
            <person name="Dalin E."/>
            <person name="Tice H."/>
            <person name="Bruce D."/>
            <person name="Goodwin L."/>
            <person name="Pitluck S."/>
            <person name="Chertkov O."/>
            <person name="Larimer F.W."/>
            <person name="Land M.L."/>
            <person name="Hauser L."/>
            <person name="Brettin T.S."/>
            <person name="Detter J.C."/>
            <person name="Han S."/>
            <person name="de Vos W.M."/>
            <person name="Janssen P.H."/>
            <person name="Smidt H."/>
        </authorList>
    </citation>
    <scope>NUCLEOTIDE SEQUENCE [LARGE SCALE GENOMIC DNA]</scope>
    <source>
        <strain evidence="8 9">Ellin514</strain>
    </source>
</reference>
<feature type="region of interest" description="Disordered" evidence="4">
    <location>
        <begin position="2658"/>
        <end position="2683"/>
    </location>
</feature>
<keyword evidence="2" id="KW-0964">Secreted</keyword>
<comment type="caution">
    <text evidence="8">The sequence shown here is derived from an EMBL/GenBank/DDBJ whole genome shotgun (WGS) entry which is preliminary data.</text>
</comment>
<evidence type="ECO:0000256" key="3">
    <source>
        <dbReference type="ARBA" id="ARBA00022729"/>
    </source>
</evidence>
<feature type="domain" description="DUF11" evidence="6">
    <location>
        <begin position="2446"/>
        <end position="2554"/>
    </location>
</feature>
<dbReference type="Pfam" id="PF17210">
    <property type="entry name" value="SdrD_B"/>
    <property type="match status" value="1"/>
</dbReference>
<feature type="domain" description="DUF11" evidence="6">
    <location>
        <begin position="2568"/>
        <end position="2677"/>
    </location>
</feature>
<evidence type="ECO:0000313" key="8">
    <source>
        <dbReference type="EMBL" id="EEF59130.1"/>
    </source>
</evidence>
<dbReference type="EMBL" id="ABOX02000032">
    <property type="protein sequence ID" value="EEF59130.1"/>
    <property type="molecule type" value="Genomic_DNA"/>
</dbReference>
<proteinExistence type="predicted"/>
<feature type="signal peptide" evidence="5">
    <location>
        <begin position="1"/>
        <end position="40"/>
    </location>
</feature>
<dbReference type="PANTHER" id="PTHR34819">
    <property type="entry name" value="LARGE CYSTEINE-RICH PERIPLASMIC PROTEIN OMCB"/>
    <property type="match status" value="1"/>
</dbReference>
<feature type="domain" description="DUF11" evidence="6">
    <location>
        <begin position="797"/>
        <end position="898"/>
    </location>
</feature>
<feature type="region of interest" description="Disordered" evidence="4">
    <location>
        <begin position="2781"/>
        <end position="2806"/>
    </location>
</feature>
<comment type="subcellular location">
    <subcellularLocation>
        <location evidence="1">Secreted</location>
    </subcellularLocation>
</comment>
<dbReference type="PANTHER" id="PTHR34819:SF3">
    <property type="entry name" value="CELL SURFACE PROTEIN"/>
    <property type="match status" value="1"/>
</dbReference>
<keyword evidence="3 5" id="KW-0732">Signal</keyword>
<accession>B9XM02</accession>
<evidence type="ECO:0000259" key="6">
    <source>
        <dbReference type="Pfam" id="PF01345"/>
    </source>
</evidence>
<evidence type="ECO:0000259" key="7">
    <source>
        <dbReference type="Pfam" id="PF17210"/>
    </source>
</evidence>
<protein>
    <submittedName>
        <fullName evidence="8">Conserved repeat domain protein</fullName>
    </submittedName>
</protein>
<dbReference type="Pfam" id="PF13620">
    <property type="entry name" value="CarboxypepD_reg"/>
    <property type="match status" value="4"/>
</dbReference>
<name>B9XM02_PEDPL</name>
<feature type="chain" id="PRO_5002893302" evidence="5">
    <location>
        <begin position="41"/>
        <end position="3130"/>
    </location>
</feature>
<dbReference type="InterPro" id="IPR047589">
    <property type="entry name" value="DUF11_rpt"/>
</dbReference>
<dbReference type="InterPro" id="IPR008969">
    <property type="entry name" value="CarboxyPept-like_regulatory"/>
</dbReference>
<feature type="compositionally biased region" description="Low complexity" evidence="4">
    <location>
        <begin position="2658"/>
        <end position="2667"/>
    </location>
</feature>
<dbReference type="SUPFAM" id="SSF49464">
    <property type="entry name" value="Carboxypeptidase regulatory domain-like"/>
    <property type="match status" value="4"/>
</dbReference>
<evidence type="ECO:0000256" key="4">
    <source>
        <dbReference type="SAM" id="MobiDB-lite"/>
    </source>
</evidence>
<dbReference type="Proteomes" id="UP000003688">
    <property type="component" value="Unassembled WGS sequence"/>
</dbReference>
<dbReference type="InterPro" id="IPR051172">
    <property type="entry name" value="Chlamydia_OmcB"/>
</dbReference>
<feature type="domain" description="DUF11" evidence="6">
    <location>
        <begin position="2692"/>
        <end position="2802"/>
    </location>
</feature>
<evidence type="ECO:0000256" key="1">
    <source>
        <dbReference type="ARBA" id="ARBA00004613"/>
    </source>
</evidence>
<sequence length="3130" mass="319916" precursor="true">MTFSHRYKMKHFICSLSRARQALSISACLFTFAFQGTATAQALQQVVQQFFVPFPETDFQNSVKGIDTTGTPASTDLNSIISIAVGTTNTVIIYDHWEDGYENDINNPIQLTTQIWGDGNTNNGVAPGHPNDILQPGDVIVLTNIVSLPRNPSVLKYDGRDRIAATKAVTVTRAAWALSPGTLLMSGTEVYDTTRWGTFFKIPVGTNVNPAIQSFSYSSLHIIASQNGTTLQVDTNGDGVPDRTTTLNIGDSYFVNGGVAAGATVTASKPVQVHQMTGRIGSTYQSRTFAIRPFNQWDTSYYAPVGTSLSSEVHDVFVFNPYSTNINVLYATKVGTGALSVPAGNNYKFPMPLNSGAHFYTTNGLPFYAVGANDAGGTNTANNTHDWGYALLPEAALTPLIVVGWAPGSDDLASPAGPDANGSPVWITPTKPTTIYVNYSGNYTVGPNIAPNGQHYNVAYSLAAYQFQTVYNPTTKNMTGARIFTADGTTFAAAWGEDASKAGCCAPYFDAGNTIIPFPVPKILKTSRLAVDLNGDGLSGWGDTLEYTVHVQNEGMLALGNVLVLDGLPSTINYVPNSTTVNGVPVADNLVPPANTAFPLDENGLVLPQILVGGYSDIKFRTIINSGITSITNTVSAEGAGQPVISTDTVVVSPSTNQYPTVTIAFTDASGTPVSSYLINNSIYVKLTDTAQNTNASTAQTLVVAVTNLSNGDVESVTLAETGVNTGIFQSTAPLASSTTSGAGAHDGTLLALSGNALQVGYTDPITANSDSAHATVSAAALPAVTKRSQLVTDLNNDGRIGWGDTVEYTIALTNSSAIIITNPVVSDTLPANVTYVTGTSTTNGVAIGDSGVTPFPLDESGFQLQNIPANGAVSVKFRVTVNSATSISNSVLVTTANGSVQAQDVAAVLPPPPSCNLSFSDALGNSVIAYAQNSSLYVTLSDTSLNIDSTTAQTLTLLVKNISNGDVEFVTLTETGTNTGVFRNTTPLPSSTTTGSGTQDGTLYAQPGQNLQVDHNGALGENCSATASIVRPVEIKKLYLSDPGQSLDRIDPVATADTTTANSSTLVGASSSFATITLNASSSTNGNGSSLTFAHTTGAGTNGLLLVGVSTDNSTTVSSVTYGGINLTNVGGATAPGNPKPRAEIWSLPNPPVGSNNVVVTLSGSANIVAGAATFTGVSQTAPLGNFTGTSSSSGSPSVSVSSASGELVFDTVSAGASVTPGAGQTQRWNQTQAAISGGSSTQPGAASTTMAWTVNDKWAIGVVPIKPASISSGGGSGTNNTLFTQSPAMCKSFILPAGQTIAVTNYVQVTSGSLSATPNVTAVLQYGGTTFATLINPIYNSGSGTLAWMGTLTTNVTVPPGQAITLWVTNNEAAASFSIQYDSTTKPSAINLPTTTIINIDALDLYDAPYPAGNPINSAFNGQTVYVRSSVSDPFGSYDVTHAHLSITDPGLNTLNVSLTNSSVVADDGCVKTYEYAWDADSFQGVHNIQAIAYEGTEGITNSAGISIVVAFPDGGTPSVTTFIDALDNPTYSYNANQTICVEVVDANMNQNPTAVETVTAVITTSSGDSETIILSETDANSGVFKACIPANTSATVQNDGTLNAPAGSGLTVTYTDPTNPLDTSSDSAIIKTVASPNPVISLFKTLVDPANGNVLLGQNVQFNIQVVNPGSVTVTNVKLTDTFPSARLQFVSATLSPDGTTLPGTLTWTNLGPLNPGQSVTISTFFTASSAGPVTNSVSVSGTTNVGPVLVAATNISPAISLTKTLVSPLSGPAYINDTLVYQIAVTNIGNTTITSWPLQDQFSASCFQFVGASVPPTGSGGGILLWTGFPSLVAGASTNIYVTNKVTGSCEPALNTADISFGVDQFGNPVPPVQSIASITNIGANISGTIYYDANSNGTNDFEDSPLYNVIAYVDLNNDGVRQPIEPFTLTATNGQYQITSLAATNYVVRVDTNTLPAGVRPTYDLDGTNTANAISLTVTNGQNITNVDFGYIGSGSISGYLWNDINGDGILQSGEPLLSGVKVFVDVNGNGVREAGEQFVVTAADGSYLISNLVSNTYRITVDLSTLPTGVNPTFDADGIGTPDVVNVVLDAGQDAANVNFGYMGSANLNGLVTDILTGQPVTAATLSVVDGLVVTQTATSDLTGFYTIPHLWVGAATETVSRTGYVSTNLSPTIVSGPNTVNVQLTPNTLTGLVTDAMTAQPIVGVTVQLIDNLGMTNTATTDGTGHYSIAVIAVGSANVTASKVGYASATATPSIAPGANTLDLQLSANTLTGLVTDAFTSQPIAGAKVQVIDAIGQTNTIITDATGQYGVTNIAVGSASITASKTGYLTSITTPTIVVGTNTQNLTLTPNTLTGVVTDAATSQPIVGASVQVVDAAGATNVLSSGPTGQFGLTNIAAGAATVTVTKAAYYPTNATPTFVSGPNTLNLQLTLIPQADVVTTSTGPASVVSGANFTYTITLTNLGPATASNVVASDALPLTGTFVSASDGGTNNGGVVTWPVIAALASGGTTNFTVTFAAPVSGTLTNIASSAAATGDPDLTNNNGTAPAATVITTVTPQADIAVLKTGNVTVLAGGNLTYTITITNLGPSTASNVVVSDTLPLSVTFVSASDGGIPTGNVVNWPAIDSLANGAVTNFTVTVQAPVSGSFTNTASATSSTGDPVPSNNDGSSIGSTVTTTVTPQADIAVLKTGNATVLAGGNLTYTITVTNLGPSTASNVVVSDTLPLSVTFVNASNGGIPTGNVVNWPAIDSLANGAVTNFTVTVQAPASGSFTNTASATSSTGDPVPSNNDGSSSNSIVTTTVTPQADVAVSKSGPATVTPGTNLTYTITVTNMGPSTASNVVVSDMLPLNVTFVSATGGGLLSSNVVNWPTIASLTNGAATNFTVTVKAPASGSFTNRAHAVSSTVDPNMANNDGTGAGSQVITAVTGPQFGILGGAIALNPQTGLYEQRVTITNSSASTVAAVRLNVGGLRTGVRLYNASGTNGVKPFVQYNAPLNPGQTVVFTLEYYVPDRKPFTSVLDVEAVLPAQSAPAQGNGLSITRSFIDTRIAGNPRLVIEFATVPGKTYTIIYSDDNLQTWKVATPSVTATANVTQWYDDGPPKTDSSPSQGGNRFYRVIVAN</sequence>
<dbReference type="Gene3D" id="2.60.40.1120">
    <property type="entry name" value="Carboxypeptidase-like, regulatory domain"/>
    <property type="match status" value="4"/>
</dbReference>
<evidence type="ECO:0000256" key="2">
    <source>
        <dbReference type="ARBA" id="ARBA00022525"/>
    </source>
</evidence>
<evidence type="ECO:0000313" key="9">
    <source>
        <dbReference type="Proteomes" id="UP000003688"/>
    </source>
</evidence>
<dbReference type="Pfam" id="PF01345">
    <property type="entry name" value="DUF11"/>
    <property type="match status" value="6"/>
</dbReference>
<dbReference type="STRING" id="320771.Cflav_PD1622"/>
<evidence type="ECO:0000256" key="5">
    <source>
        <dbReference type="SAM" id="SignalP"/>
    </source>
</evidence>
<dbReference type="InterPro" id="IPR013783">
    <property type="entry name" value="Ig-like_fold"/>
</dbReference>
<dbReference type="InterPro" id="IPR033764">
    <property type="entry name" value="Sdr_B"/>
</dbReference>